<gene>
    <name evidence="2" type="ORF">EYF80_041612</name>
</gene>
<organism evidence="2 3">
    <name type="scientific">Liparis tanakae</name>
    <name type="common">Tanaka's snailfish</name>
    <dbReference type="NCBI Taxonomy" id="230148"/>
    <lineage>
        <taxon>Eukaryota</taxon>
        <taxon>Metazoa</taxon>
        <taxon>Chordata</taxon>
        <taxon>Craniata</taxon>
        <taxon>Vertebrata</taxon>
        <taxon>Euteleostomi</taxon>
        <taxon>Actinopterygii</taxon>
        <taxon>Neopterygii</taxon>
        <taxon>Teleostei</taxon>
        <taxon>Neoteleostei</taxon>
        <taxon>Acanthomorphata</taxon>
        <taxon>Eupercaria</taxon>
        <taxon>Perciformes</taxon>
        <taxon>Cottioidei</taxon>
        <taxon>Cottales</taxon>
        <taxon>Liparidae</taxon>
        <taxon>Liparis</taxon>
    </lineage>
</organism>
<reference evidence="2 3" key="1">
    <citation type="submission" date="2019-03" db="EMBL/GenBank/DDBJ databases">
        <title>First draft genome of Liparis tanakae, snailfish: a comprehensive survey of snailfish specific genes.</title>
        <authorList>
            <person name="Kim W."/>
            <person name="Song I."/>
            <person name="Jeong J.-H."/>
            <person name="Kim D."/>
            <person name="Kim S."/>
            <person name="Ryu S."/>
            <person name="Song J.Y."/>
            <person name="Lee S.K."/>
        </authorList>
    </citation>
    <scope>NUCLEOTIDE SEQUENCE [LARGE SCALE GENOMIC DNA]</scope>
    <source>
        <tissue evidence="2">Muscle</tissue>
    </source>
</reference>
<comment type="caution">
    <text evidence="2">The sequence shown here is derived from an EMBL/GenBank/DDBJ whole genome shotgun (WGS) entry which is preliminary data.</text>
</comment>
<evidence type="ECO:0000313" key="3">
    <source>
        <dbReference type="Proteomes" id="UP000314294"/>
    </source>
</evidence>
<name>A0A4Z2G4X6_9TELE</name>
<feature type="region of interest" description="Disordered" evidence="1">
    <location>
        <begin position="67"/>
        <end position="103"/>
    </location>
</feature>
<accession>A0A4Z2G4X6</accession>
<dbReference type="Proteomes" id="UP000314294">
    <property type="component" value="Unassembled WGS sequence"/>
</dbReference>
<proteinExistence type="predicted"/>
<feature type="compositionally biased region" description="Polar residues" evidence="1">
    <location>
        <begin position="72"/>
        <end position="82"/>
    </location>
</feature>
<evidence type="ECO:0000256" key="1">
    <source>
        <dbReference type="SAM" id="MobiDB-lite"/>
    </source>
</evidence>
<dbReference type="EMBL" id="SRLO01000707">
    <property type="protein sequence ID" value="TNN48190.1"/>
    <property type="molecule type" value="Genomic_DNA"/>
</dbReference>
<sequence>MMRSVTSIPTGIGHETNHYNQDHLGQMKEFNPLMHSRLVLTAEPSPVRAVLGPGPEARCHSVVSGTKKLQERASSGSLQTGCGQRHAAEERELGGGVELSENT</sequence>
<keyword evidence="3" id="KW-1185">Reference proteome</keyword>
<dbReference type="AlphaFoldDB" id="A0A4Z2G4X6"/>
<protein>
    <submittedName>
        <fullName evidence="2">Uncharacterized protein</fullName>
    </submittedName>
</protein>
<evidence type="ECO:0000313" key="2">
    <source>
        <dbReference type="EMBL" id="TNN48190.1"/>
    </source>
</evidence>